<dbReference type="InterPro" id="IPR015943">
    <property type="entry name" value="WD40/YVTN_repeat-like_dom_sf"/>
</dbReference>
<protein>
    <recommendedName>
        <fullName evidence="10">Peroxin-7</fullName>
    </recommendedName>
</protein>
<accession>A0A3R7QND0</accession>
<feature type="repeat" description="WD" evidence="11">
    <location>
        <begin position="104"/>
        <end position="147"/>
    </location>
</feature>
<dbReference type="InterPro" id="IPR044536">
    <property type="entry name" value="PEX7"/>
</dbReference>
<dbReference type="GO" id="GO:0005829">
    <property type="term" value="C:cytosol"/>
    <property type="evidence" value="ECO:0007669"/>
    <property type="project" value="UniProtKB-SubCell"/>
</dbReference>
<keyword evidence="4" id="KW-0963">Cytoplasm</keyword>
<dbReference type="PROSITE" id="PS50082">
    <property type="entry name" value="WD_REPEATS_2"/>
    <property type="match status" value="4"/>
</dbReference>
<name>A0A3R7QND0_PENVA</name>
<dbReference type="Pfam" id="PF00400">
    <property type="entry name" value="WD40"/>
    <property type="match status" value="4"/>
</dbReference>
<dbReference type="SMART" id="SM00320">
    <property type="entry name" value="WD40"/>
    <property type="match status" value="6"/>
</dbReference>
<evidence type="ECO:0000256" key="5">
    <source>
        <dbReference type="ARBA" id="ARBA00022574"/>
    </source>
</evidence>
<keyword evidence="5 11" id="KW-0853">WD repeat</keyword>
<dbReference type="OrthoDB" id="273771at2759"/>
<dbReference type="PANTHER" id="PTHR46027:SF1">
    <property type="entry name" value="PEROXISOMAL TARGETING SIGNAL 2 RECEPTOR"/>
    <property type="match status" value="1"/>
</dbReference>
<dbReference type="InterPro" id="IPR001680">
    <property type="entry name" value="WD40_rpt"/>
</dbReference>
<keyword evidence="7" id="KW-0653">Protein transport</keyword>
<evidence type="ECO:0000256" key="9">
    <source>
        <dbReference type="ARBA" id="ARBA00024017"/>
    </source>
</evidence>
<dbReference type="GO" id="GO:0016558">
    <property type="term" value="P:protein import into peroxisome matrix"/>
    <property type="evidence" value="ECO:0007669"/>
    <property type="project" value="InterPro"/>
</dbReference>
<dbReference type="GO" id="GO:0005782">
    <property type="term" value="C:peroxisomal matrix"/>
    <property type="evidence" value="ECO:0007669"/>
    <property type="project" value="UniProtKB-SubCell"/>
</dbReference>
<dbReference type="GO" id="GO:0005053">
    <property type="term" value="F:peroxisome matrix targeting signal-2 binding"/>
    <property type="evidence" value="ECO:0007669"/>
    <property type="project" value="InterPro"/>
</dbReference>
<evidence type="ECO:0000256" key="3">
    <source>
        <dbReference type="ARBA" id="ARBA00022448"/>
    </source>
</evidence>
<evidence type="ECO:0000256" key="1">
    <source>
        <dbReference type="ARBA" id="ARBA00004253"/>
    </source>
</evidence>
<dbReference type="Gene3D" id="2.130.10.10">
    <property type="entry name" value="YVTN repeat-like/Quinoprotein amine dehydrogenase"/>
    <property type="match status" value="1"/>
</dbReference>
<evidence type="ECO:0000256" key="11">
    <source>
        <dbReference type="PROSITE-ProRule" id="PRU00221"/>
    </source>
</evidence>
<feature type="repeat" description="WD" evidence="11">
    <location>
        <begin position="236"/>
        <end position="269"/>
    </location>
</feature>
<evidence type="ECO:0000256" key="4">
    <source>
        <dbReference type="ARBA" id="ARBA00022490"/>
    </source>
</evidence>
<dbReference type="AlphaFoldDB" id="A0A3R7QND0"/>
<gene>
    <name evidence="12" type="ORF">C7M84_008636</name>
</gene>
<keyword evidence="13" id="KW-1185">Reference proteome</keyword>
<dbReference type="STRING" id="6689.A0A3R7QND0"/>
<evidence type="ECO:0000256" key="6">
    <source>
        <dbReference type="ARBA" id="ARBA00022737"/>
    </source>
</evidence>
<dbReference type="Proteomes" id="UP000283509">
    <property type="component" value="Unassembled WGS sequence"/>
</dbReference>
<comment type="caution">
    <text evidence="12">The sequence shown here is derived from an EMBL/GenBank/DDBJ whole genome shotgun (WGS) entry which is preliminary data.</text>
</comment>
<keyword evidence="8" id="KW-0576">Peroxisome</keyword>
<reference evidence="12 13" key="1">
    <citation type="submission" date="2018-04" db="EMBL/GenBank/DDBJ databases">
        <authorList>
            <person name="Zhang X."/>
            <person name="Yuan J."/>
            <person name="Li F."/>
            <person name="Xiang J."/>
        </authorList>
    </citation>
    <scope>NUCLEOTIDE SEQUENCE [LARGE SCALE GENOMIC DNA]</scope>
    <source>
        <tissue evidence="12">Muscle</tissue>
    </source>
</reference>
<dbReference type="PANTHER" id="PTHR46027">
    <property type="entry name" value="PEROXISOMAL TARGETING SIGNAL 2 RECEPTOR"/>
    <property type="match status" value="1"/>
</dbReference>
<feature type="repeat" description="WD" evidence="11">
    <location>
        <begin position="80"/>
        <end position="102"/>
    </location>
</feature>
<dbReference type="EMBL" id="QCYY01002086">
    <property type="protein sequence ID" value="ROT72969.1"/>
    <property type="molecule type" value="Genomic_DNA"/>
</dbReference>
<keyword evidence="12" id="KW-0675">Receptor</keyword>
<dbReference type="InterPro" id="IPR020472">
    <property type="entry name" value="WD40_PAC1"/>
</dbReference>
<organism evidence="12 13">
    <name type="scientific">Penaeus vannamei</name>
    <name type="common">Whiteleg shrimp</name>
    <name type="synonym">Litopenaeus vannamei</name>
    <dbReference type="NCBI Taxonomy" id="6689"/>
    <lineage>
        <taxon>Eukaryota</taxon>
        <taxon>Metazoa</taxon>
        <taxon>Ecdysozoa</taxon>
        <taxon>Arthropoda</taxon>
        <taxon>Crustacea</taxon>
        <taxon>Multicrustacea</taxon>
        <taxon>Malacostraca</taxon>
        <taxon>Eumalacostraca</taxon>
        <taxon>Eucarida</taxon>
        <taxon>Decapoda</taxon>
        <taxon>Dendrobranchiata</taxon>
        <taxon>Penaeoidea</taxon>
        <taxon>Penaeidae</taxon>
        <taxon>Penaeus</taxon>
    </lineage>
</organism>
<dbReference type="PROSITE" id="PS50294">
    <property type="entry name" value="WD_REPEATS_REGION"/>
    <property type="match status" value="2"/>
</dbReference>
<dbReference type="PRINTS" id="PR00320">
    <property type="entry name" value="GPROTEINBRPT"/>
</dbReference>
<evidence type="ECO:0000256" key="2">
    <source>
        <dbReference type="ARBA" id="ARBA00004514"/>
    </source>
</evidence>
<reference evidence="12 13" key="2">
    <citation type="submission" date="2019-01" db="EMBL/GenBank/DDBJ databases">
        <title>The decoding of complex shrimp genome reveals the adaptation for benthos swimmer, frequently molting mechanism and breeding impact on genome.</title>
        <authorList>
            <person name="Sun Y."/>
            <person name="Gao Y."/>
            <person name="Yu Y."/>
        </authorList>
    </citation>
    <scope>NUCLEOTIDE SEQUENCE [LARGE SCALE GENOMIC DNA]</scope>
    <source>
        <tissue evidence="12">Muscle</tissue>
    </source>
</reference>
<sequence>MAAKLTRRLPTPNHHGYSVKFCPFNRDVIAVASAQNFGLSGGGMLMVKNLSAPGDGTVSTCIWADGLFDLTFSEQTPNCVVTASGDGSLQLWDVTKSQAPIMVYREHQKEAYSLDWTQTRDSQFFVSSSWDGTIKLWDPNREKSLLTMQGHEALVYQAVWSPHITGCVASVSGDQTLRIWNTKKDTRPVMTIRANQGEVLTCDWCKYNQNIIATAGTDCKIYGWDLRRPGEPVYVLQGHGYPVRRIKYFPFAETQLASVSYDLTTRIWDHSLPNPSLSVLETHSEFVYGLDFSNHVEGLLADCAWDQSVGIYHVLKPGNSGPLTHGGAT</sequence>
<keyword evidence="6" id="KW-0677">Repeat</keyword>
<keyword evidence="3" id="KW-0813">Transport</keyword>
<evidence type="ECO:0000256" key="8">
    <source>
        <dbReference type="ARBA" id="ARBA00023140"/>
    </source>
</evidence>
<dbReference type="InterPro" id="IPR036322">
    <property type="entry name" value="WD40_repeat_dom_sf"/>
</dbReference>
<dbReference type="SUPFAM" id="SSF50978">
    <property type="entry name" value="WD40 repeat-like"/>
    <property type="match status" value="1"/>
</dbReference>
<proteinExistence type="inferred from homology"/>
<evidence type="ECO:0000313" key="12">
    <source>
        <dbReference type="EMBL" id="ROT72969.1"/>
    </source>
</evidence>
<evidence type="ECO:0000256" key="7">
    <source>
        <dbReference type="ARBA" id="ARBA00022927"/>
    </source>
</evidence>
<feature type="repeat" description="WD" evidence="11">
    <location>
        <begin position="148"/>
        <end position="190"/>
    </location>
</feature>
<evidence type="ECO:0000313" key="13">
    <source>
        <dbReference type="Proteomes" id="UP000283509"/>
    </source>
</evidence>
<evidence type="ECO:0000256" key="10">
    <source>
        <dbReference type="ARBA" id="ARBA00032565"/>
    </source>
</evidence>
<comment type="similarity">
    <text evidence="9">Belongs to the WD repeat peroxin-7 family.</text>
</comment>
<comment type="subcellular location">
    <subcellularLocation>
        <location evidence="2">Cytoplasm</location>
        <location evidence="2">Cytosol</location>
    </subcellularLocation>
    <subcellularLocation>
        <location evidence="1">Peroxisome matrix</location>
    </subcellularLocation>
</comment>